<evidence type="ECO:0000256" key="1">
    <source>
        <dbReference type="ARBA" id="ARBA00011353"/>
    </source>
</evidence>
<reference evidence="3 4" key="1">
    <citation type="submission" date="2019-06" db="EMBL/GenBank/DDBJ databases">
        <authorList>
            <person name="Palmer J.M."/>
        </authorList>
    </citation>
    <scope>NUCLEOTIDE SEQUENCE [LARGE SCALE GENOMIC DNA]</scope>
    <source>
        <strain evidence="3 4">TWF102</strain>
    </source>
</reference>
<proteinExistence type="predicted"/>
<comment type="subunit">
    <text evidence="1">Component of the NuA4 histone acetyltransferase complex.</text>
</comment>
<feature type="compositionally biased region" description="Polar residues" evidence="2">
    <location>
        <begin position="336"/>
        <end position="351"/>
    </location>
</feature>
<dbReference type="AlphaFoldDB" id="A0A7C8J6I0"/>
<organism evidence="3 4">
    <name type="scientific">Orbilia oligospora</name>
    <name type="common">Nematode-trapping fungus</name>
    <name type="synonym">Arthrobotrys oligospora</name>
    <dbReference type="NCBI Taxonomy" id="2813651"/>
    <lineage>
        <taxon>Eukaryota</taxon>
        <taxon>Fungi</taxon>
        <taxon>Dikarya</taxon>
        <taxon>Ascomycota</taxon>
        <taxon>Pezizomycotina</taxon>
        <taxon>Orbiliomycetes</taxon>
        <taxon>Orbiliales</taxon>
        <taxon>Orbiliaceae</taxon>
        <taxon>Orbilia</taxon>
    </lineage>
</organism>
<evidence type="ECO:0000256" key="2">
    <source>
        <dbReference type="SAM" id="MobiDB-lite"/>
    </source>
</evidence>
<protein>
    <recommendedName>
        <fullName evidence="5">Chromo domain-containing protein</fullName>
    </recommendedName>
</protein>
<dbReference type="InterPro" id="IPR016197">
    <property type="entry name" value="Chromo-like_dom_sf"/>
</dbReference>
<name>A0A7C8J6I0_ORBOL</name>
<sequence length="489" mass="55623">MRSVIARRGQPASLPIGWHRRFLICFFGNPNSKGLYTTWPGPVPDLFVCLSFLGLTFIRLQSENEAADWIKCFWVPGKDQSWTGPTLEALADEESSDANQAMIKADARGPAPQYVEEKQTRREESKSPSGQSEGIQPDEVIEFDIEPQDEKPKKTQTRRHSEHHPNHRRDEFSEHRKRQPRYSMSSMPGRNGFEARNHTQYFMETTSTDGPPDSSAFNTFDTFDTFDDTATEFTPLPENPRYRARRNMRRSSMNSSTSIRSAQSDSFPISPASPHENPADNPGLPSPRNFRRRTNSHTSPTSPTNRFRSLSPIADYHPRRVPSPTNTEPVYHRSESSYMPTPESSNTNWSDCTPHVQPAPRSPGSTVSYASSRSYVPGSAPEAAENVNGDFTVQAIRSFSESAEGRFYKVRWVNTWESKTSMRAATESGKYTVKEVLESRYVNGKGLYHVRWQDTWESEQELGDIDPVRVYWQEVAAGRRPRGHRQSFA</sequence>
<comment type="caution">
    <text evidence="3">The sequence shown here is derived from an EMBL/GenBank/DDBJ whole genome shotgun (WGS) entry which is preliminary data.</text>
</comment>
<accession>A0A7C8J6I0</accession>
<feature type="region of interest" description="Disordered" evidence="2">
    <location>
        <begin position="105"/>
        <end position="370"/>
    </location>
</feature>
<feature type="compositionally biased region" description="Basic residues" evidence="2">
    <location>
        <begin position="154"/>
        <end position="167"/>
    </location>
</feature>
<dbReference type="CDD" id="cd00024">
    <property type="entry name" value="CD_CSD"/>
    <property type="match status" value="1"/>
</dbReference>
<evidence type="ECO:0008006" key="5">
    <source>
        <dbReference type="Google" id="ProtNLM"/>
    </source>
</evidence>
<evidence type="ECO:0000313" key="4">
    <source>
        <dbReference type="Proteomes" id="UP000475325"/>
    </source>
</evidence>
<dbReference type="EMBL" id="WIQW01000129">
    <property type="protein sequence ID" value="KAF3081181.1"/>
    <property type="molecule type" value="Genomic_DNA"/>
</dbReference>
<feature type="compositionally biased region" description="Polar residues" evidence="2">
    <location>
        <begin position="198"/>
        <end position="209"/>
    </location>
</feature>
<feature type="compositionally biased region" description="Low complexity" evidence="2">
    <location>
        <begin position="213"/>
        <end position="223"/>
    </location>
</feature>
<dbReference type="Gene3D" id="2.40.50.40">
    <property type="match status" value="1"/>
</dbReference>
<dbReference type="SUPFAM" id="SSF54160">
    <property type="entry name" value="Chromo domain-like"/>
    <property type="match status" value="1"/>
</dbReference>
<evidence type="ECO:0000313" key="3">
    <source>
        <dbReference type="EMBL" id="KAF3081181.1"/>
    </source>
</evidence>
<feature type="compositionally biased region" description="Low complexity" evidence="2">
    <location>
        <begin position="250"/>
        <end position="262"/>
    </location>
</feature>
<dbReference type="Proteomes" id="UP000475325">
    <property type="component" value="Unassembled WGS sequence"/>
</dbReference>
<gene>
    <name evidence="3" type="ORF">TWF102_001748</name>
</gene>
<feature type="compositionally biased region" description="Basic and acidic residues" evidence="2">
    <location>
        <begin position="115"/>
        <end position="126"/>
    </location>
</feature>
<feature type="compositionally biased region" description="Low complexity" evidence="2">
    <location>
        <begin position="296"/>
        <end position="306"/>
    </location>
</feature>